<dbReference type="PANTHER" id="PTHR11461">
    <property type="entry name" value="SERINE PROTEASE INHIBITOR, SERPIN"/>
    <property type="match status" value="1"/>
</dbReference>
<dbReference type="GO" id="GO:0004867">
    <property type="term" value="F:serine-type endopeptidase inhibitor activity"/>
    <property type="evidence" value="ECO:0007669"/>
    <property type="project" value="InterPro"/>
</dbReference>
<dbReference type="InterPro" id="IPR042178">
    <property type="entry name" value="Serpin_sf_1"/>
</dbReference>
<dbReference type="GO" id="GO:0005615">
    <property type="term" value="C:extracellular space"/>
    <property type="evidence" value="ECO:0007669"/>
    <property type="project" value="InterPro"/>
</dbReference>
<feature type="domain" description="Serpin" evidence="2">
    <location>
        <begin position="2"/>
        <end position="241"/>
    </location>
</feature>
<dbReference type="Pfam" id="PF00079">
    <property type="entry name" value="Serpin"/>
    <property type="match status" value="1"/>
</dbReference>
<dbReference type="Proteomes" id="UP000031668">
    <property type="component" value="Unassembled WGS sequence"/>
</dbReference>
<comment type="caution">
    <text evidence="3">The sequence shown here is derived from an EMBL/GenBank/DDBJ whole genome shotgun (WGS) entry which is preliminary data.</text>
</comment>
<dbReference type="InterPro" id="IPR000215">
    <property type="entry name" value="Serpin_fam"/>
</dbReference>
<protein>
    <recommendedName>
        <fullName evidence="2">Serpin domain-containing protein</fullName>
    </recommendedName>
</protein>
<evidence type="ECO:0000313" key="4">
    <source>
        <dbReference type="Proteomes" id="UP000031668"/>
    </source>
</evidence>
<keyword evidence="4" id="KW-1185">Reference proteome</keyword>
<accession>A0A0C2IXV4</accession>
<gene>
    <name evidence="3" type="ORF">RF11_08235</name>
</gene>
<evidence type="ECO:0000256" key="1">
    <source>
        <dbReference type="ARBA" id="ARBA00009500"/>
    </source>
</evidence>
<organism evidence="3 4">
    <name type="scientific">Thelohanellus kitauei</name>
    <name type="common">Myxosporean</name>
    <dbReference type="NCBI Taxonomy" id="669202"/>
    <lineage>
        <taxon>Eukaryota</taxon>
        <taxon>Metazoa</taxon>
        <taxon>Cnidaria</taxon>
        <taxon>Myxozoa</taxon>
        <taxon>Myxosporea</taxon>
        <taxon>Bivalvulida</taxon>
        <taxon>Platysporina</taxon>
        <taxon>Myxobolidae</taxon>
        <taxon>Thelohanellus</taxon>
    </lineage>
</organism>
<dbReference type="PANTHER" id="PTHR11461:SF211">
    <property type="entry name" value="GH10112P-RELATED"/>
    <property type="match status" value="1"/>
</dbReference>
<dbReference type="Gene3D" id="2.30.39.10">
    <property type="entry name" value="Alpha-1-antitrypsin, domain 1"/>
    <property type="match status" value="1"/>
</dbReference>
<dbReference type="SUPFAM" id="SSF56574">
    <property type="entry name" value="Serpins"/>
    <property type="match status" value="1"/>
</dbReference>
<sequence>MNKLTLQLANHLLEIRPTEPISINGVIAYMTLSLLNTRLEGNEKFQFFDLLSLNFSPKALSSASYLYDLTTVASYANDEFSSVGIGKSGIFHSKTLDKYFELMAKHAYHMDLQDINYPNQGFQIKLINNWVKSLNDTPFGDIIIDHFPEEIQLVIINEYFIRFKWRFPSKKKFTKMQYFTDIFYRFIKVKTMRIVDVAKYYEDVNLKASVVIIQLKDQEISAVIALPYKNNTVYNLLKRMNVSF</sequence>
<comment type="similarity">
    <text evidence="1">Belongs to the serpin family.</text>
</comment>
<reference evidence="3 4" key="1">
    <citation type="journal article" date="2014" name="Genome Biol. Evol.">
        <title>The genome of the myxosporean Thelohanellus kitauei shows adaptations to nutrient acquisition within its fish host.</title>
        <authorList>
            <person name="Yang Y."/>
            <person name="Xiong J."/>
            <person name="Zhou Z."/>
            <person name="Huo F."/>
            <person name="Miao W."/>
            <person name="Ran C."/>
            <person name="Liu Y."/>
            <person name="Zhang J."/>
            <person name="Feng J."/>
            <person name="Wang M."/>
            <person name="Wang M."/>
            <person name="Wang L."/>
            <person name="Yao B."/>
        </authorList>
    </citation>
    <scope>NUCLEOTIDE SEQUENCE [LARGE SCALE GENOMIC DNA]</scope>
    <source>
        <strain evidence="3">Wuqing</strain>
    </source>
</reference>
<evidence type="ECO:0000259" key="2">
    <source>
        <dbReference type="Pfam" id="PF00079"/>
    </source>
</evidence>
<name>A0A0C2IXV4_THEKT</name>
<dbReference type="InterPro" id="IPR036186">
    <property type="entry name" value="Serpin_sf"/>
</dbReference>
<proteinExistence type="inferred from homology"/>
<dbReference type="EMBL" id="JWZT01005279">
    <property type="protein sequence ID" value="KII61682.1"/>
    <property type="molecule type" value="Genomic_DNA"/>
</dbReference>
<dbReference type="InterPro" id="IPR023796">
    <property type="entry name" value="Serpin_dom"/>
</dbReference>
<evidence type="ECO:0000313" key="3">
    <source>
        <dbReference type="EMBL" id="KII61682.1"/>
    </source>
</evidence>
<dbReference type="AlphaFoldDB" id="A0A0C2IXV4"/>
<dbReference type="InterPro" id="IPR042185">
    <property type="entry name" value="Serpin_sf_2"/>
</dbReference>
<dbReference type="Gene3D" id="3.30.497.10">
    <property type="entry name" value="Antithrombin, subunit I, domain 2"/>
    <property type="match status" value="1"/>
</dbReference>
<dbReference type="OrthoDB" id="9518664at2759"/>